<evidence type="ECO:0000313" key="2">
    <source>
        <dbReference type="EMBL" id="GAA2033035.1"/>
    </source>
</evidence>
<dbReference type="EMBL" id="BAAANB010000021">
    <property type="protein sequence ID" value="GAA2033035.1"/>
    <property type="molecule type" value="Genomic_DNA"/>
</dbReference>
<keyword evidence="3" id="KW-1185">Reference proteome</keyword>
<sequence length="96" mass="9851">MMLAFTTEETDRWAGAWVVVGAAVVVGAVVVLAVADEVLAGAEAVASAVTGDPPLHAASATTGATRPTVARRRRRVPVAVDGRAGIRAEVFIFRPA</sequence>
<comment type="caution">
    <text evidence="2">The sequence shown here is derived from an EMBL/GenBank/DDBJ whole genome shotgun (WGS) entry which is preliminary data.</text>
</comment>
<feature type="transmembrane region" description="Helical" evidence="1">
    <location>
        <begin position="12"/>
        <end position="35"/>
    </location>
</feature>
<keyword evidence="1" id="KW-0812">Transmembrane</keyword>
<keyword evidence="1" id="KW-1133">Transmembrane helix</keyword>
<protein>
    <submittedName>
        <fullName evidence="2">Uncharacterized protein</fullName>
    </submittedName>
</protein>
<name>A0ABP5FSB4_9MICO</name>
<keyword evidence="1" id="KW-0472">Membrane</keyword>
<proteinExistence type="predicted"/>
<accession>A0ABP5FSB4</accession>
<evidence type="ECO:0000256" key="1">
    <source>
        <dbReference type="SAM" id="Phobius"/>
    </source>
</evidence>
<dbReference type="Proteomes" id="UP001501285">
    <property type="component" value="Unassembled WGS sequence"/>
</dbReference>
<evidence type="ECO:0000313" key="3">
    <source>
        <dbReference type="Proteomes" id="UP001501285"/>
    </source>
</evidence>
<reference evidence="3" key="1">
    <citation type="journal article" date="2019" name="Int. J. Syst. Evol. Microbiol.">
        <title>The Global Catalogue of Microorganisms (GCM) 10K type strain sequencing project: providing services to taxonomists for standard genome sequencing and annotation.</title>
        <authorList>
            <consortium name="The Broad Institute Genomics Platform"/>
            <consortium name="The Broad Institute Genome Sequencing Center for Infectious Disease"/>
            <person name="Wu L."/>
            <person name="Ma J."/>
        </authorList>
    </citation>
    <scope>NUCLEOTIDE SEQUENCE [LARGE SCALE GENOMIC DNA]</scope>
    <source>
        <strain evidence="3">JCM 14283</strain>
    </source>
</reference>
<gene>
    <name evidence="2" type="ORF">GCM10009740_24180</name>
</gene>
<organism evidence="2 3">
    <name type="scientific">Terrabacter terrae</name>
    <dbReference type="NCBI Taxonomy" id="318434"/>
    <lineage>
        <taxon>Bacteria</taxon>
        <taxon>Bacillati</taxon>
        <taxon>Actinomycetota</taxon>
        <taxon>Actinomycetes</taxon>
        <taxon>Micrococcales</taxon>
        <taxon>Intrasporangiaceae</taxon>
        <taxon>Terrabacter</taxon>
    </lineage>
</organism>